<sequence>MKKTMSPLNIKLSLPKVITLATLLAIVPPSFALDLTKGQKILQLGGYLNHSGKTQFIGIEDLIGDRFTVSKHHDGNLLVGLGYLFNHPVKKAIQLSYGINVFYLTKTQVKGQVIQEDLFENLAYKYGLSHVPVYAAAKASIDNPANHYAITFDSGIGFNILTTSSFHEESLDGMTLPDHAFSGHSQVTFSAMAGFGVKMNDVFGHAPLECGYRFFYLGQGKFKKQTNQLLNNLSTGPSYANALICSVVV</sequence>
<organism evidence="1 2">
    <name type="scientific">Legionella feeleii</name>
    <dbReference type="NCBI Taxonomy" id="453"/>
    <lineage>
        <taxon>Bacteria</taxon>
        <taxon>Pseudomonadati</taxon>
        <taxon>Pseudomonadota</taxon>
        <taxon>Gammaproteobacteria</taxon>
        <taxon>Legionellales</taxon>
        <taxon>Legionellaceae</taxon>
        <taxon>Legionella</taxon>
    </lineage>
</organism>
<evidence type="ECO:0008006" key="3">
    <source>
        <dbReference type="Google" id="ProtNLM"/>
    </source>
</evidence>
<dbReference type="Proteomes" id="UP000254033">
    <property type="component" value="Unassembled WGS sequence"/>
</dbReference>
<dbReference type="AlphaFoldDB" id="A0A378IU74"/>
<protein>
    <recommendedName>
        <fullName evidence="3">Outer membrane protein beta-barrel domain-containing protein</fullName>
    </recommendedName>
</protein>
<gene>
    <name evidence="1" type="ORF">NCTC11978_01955</name>
</gene>
<dbReference type="EMBL" id="UGNY01000001">
    <property type="protein sequence ID" value="STX38766.1"/>
    <property type="molecule type" value="Genomic_DNA"/>
</dbReference>
<name>A0A378IU74_9GAMM</name>
<evidence type="ECO:0000313" key="2">
    <source>
        <dbReference type="Proteomes" id="UP000254033"/>
    </source>
</evidence>
<evidence type="ECO:0000313" key="1">
    <source>
        <dbReference type="EMBL" id="STX38766.1"/>
    </source>
</evidence>
<proteinExistence type="predicted"/>
<reference evidence="1 2" key="1">
    <citation type="submission" date="2018-06" db="EMBL/GenBank/DDBJ databases">
        <authorList>
            <consortium name="Pathogen Informatics"/>
            <person name="Doyle S."/>
        </authorList>
    </citation>
    <scope>NUCLEOTIDE SEQUENCE [LARGE SCALE GENOMIC DNA]</scope>
    <source>
        <strain evidence="1 2">NCTC11978</strain>
    </source>
</reference>
<accession>A0A378IU74</accession>